<dbReference type="EMBL" id="FP929125">
    <property type="protein sequence ID" value="CBX94664.1"/>
    <property type="molecule type" value="Genomic_DNA"/>
</dbReference>
<proteinExistence type="predicted"/>
<organism evidence="4">
    <name type="scientific">Leptosphaeria maculans (strain JN3 / isolate v23.1.3 / race Av1-4-5-6-7-8)</name>
    <name type="common">Blackleg fungus</name>
    <name type="synonym">Phoma lingam</name>
    <dbReference type="NCBI Taxonomy" id="985895"/>
    <lineage>
        <taxon>Eukaryota</taxon>
        <taxon>Fungi</taxon>
        <taxon>Dikarya</taxon>
        <taxon>Ascomycota</taxon>
        <taxon>Pezizomycotina</taxon>
        <taxon>Dothideomycetes</taxon>
        <taxon>Pleosporomycetidae</taxon>
        <taxon>Pleosporales</taxon>
        <taxon>Pleosporineae</taxon>
        <taxon>Leptosphaeriaceae</taxon>
        <taxon>Plenodomus</taxon>
        <taxon>Plenodomus lingam/Leptosphaeria maculans species complex</taxon>
    </lineage>
</organism>
<evidence type="ECO:0008006" key="5">
    <source>
        <dbReference type="Google" id="ProtNLM"/>
    </source>
</evidence>
<keyword evidence="2" id="KW-1133">Transmembrane helix</keyword>
<dbReference type="InParanoid" id="E4ZTV4"/>
<dbReference type="AlphaFoldDB" id="E4ZTV4"/>
<evidence type="ECO:0000256" key="1">
    <source>
        <dbReference type="SAM" id="MobiDB-lite"/>
    </source>
</evidence>
<evidence type="ECO:0000256" key="2">
    <source>
        <dbReference type="SAM" id="Phobius"/>
    </source>
</evidence>
<reference evidence="4" key="1">
    <citation type="journal article" date="2011" name="Nat. Commun.">
        <title>Effector diversification within compartments of the Leptosphaeria maculans genome affected by Repeat-Induced Point mutations.</title>
        <authorList>
            <person name="Rouxel T."/>
            <person name="Grandaubert J."/>
            <person name="Hane J.K."/>
            <person name="Hoede C."/>
            <person name="van de Wouw A.P."/>
            <person name="Couloux A."/>
            <person name="Dominguez V."/>
            <person name="Anthouard V."/>
            <person name="Bally P."/>
            <person name="Bourras S."/>
            <person name="Cozijnsen A.J."/>
            <person name="Ciuffetti L.M."/>
            <person name="Degrave A."/>
            <person name="Dilmaghani A."/>
            <person name="Duret L."/>
            <person name="Fudal I."/>
            <person name="Goodwin S.B."/>
            <person name="Gout L."/>
            <person name="Glaser N."/>
            <person name="Linglin J."/>
            <person name="Kema G.H.J."/>
            <person name="Lapalu N."/>
            <person name="Lawrence C.B."/>
            <person name="May K."/>
            <person name="Meyer M."/>
            <person name="Ollivier B."/>
            <person name="Poulain J."/>
            <person name="Schoch C.L."/>
            <person name="Simon A."/>
            <person name="Spatafora J.W."/>
            <person name="Stachowiak A."/>
            <person name="Turgeon B.G."/>
            <person name="Tyler B.M."/>
            <person name="Vincent D."/>
            <person name="Weissenbach J."/>
            <person name="Amselem J."/>
            <person name="Quesneville H."/>
            <person name="Oliver R.P."/>
            <person name="Wincker P."/>
            <person name="Balesdent M.-H."/>
            <person name="Howlett B.J."/>
        </authorList>
    </citation>
    <scope>NUCLEOTIDE SEQUENCE [LARGE SCALE GENOMIC DNA]</scope>
    <source>
        <strain evidence="4">JN3 / isolate v23.1.3 / race Av1-4-5-6-7-8</strain>
    </source>
</reference>
<feature type="region of interest" description="Disordered" evidence="1">
    <location>
        <begin position="1"/>
        <end position="24"/>
    </location>
</feature>
<evidence type="ECO:0000313" key="4">
    <source>
        <dbReference type="Proteomes" id="UP000002668"/>
    </source>
</evidence>
<dbReference type="Proteomes" id="UP000002668">
    <property type="component" value="Genome"/>
</dbReference>
<feature type="transmembrane region" description="Helical" evidence="2">
    <location>
        <begin position="75"/>
        <end position="102"/>
    </location>
</feature>
<dbReference type="HOGENOM" id="CLU_1180413_0_0_1"/>
<dbReference type="VEuPathDB" id="FungiDB:LEMA_P116670.1"/>
<keyword evidence="2" id="KW-0812">Transmembrane</keyword>
<dbReference type="OrthoDB" id="6509908at2759"/>
<evidence type="ECO:0000313" key="3">
    <source>
        <dbReference type="EMBL" id="CBX94664.1"/>
    </source>
</evidence>
<gene>
    <name evidence="3" type="ORF">LEMA_P116670.1</name>
</gene>
<feature type="transmembrane region" description="Helical" evidence="2">
    <location>
        <begin position="32"/>
        <end position="55"/>
    </location>
</feature>
<dbReference type="eggNOG" id="KOG2504">
    <property type="taxonomic scope" value="Eukaryota"/>
</dbReference>
<feature type="compositionally biased region" description="Basic and acidic residues" evidence="1">
    <location>
        <begin position="1"/>
        <end position="10"/>
    </location>
</feature>
<protein>
    <recommendedName>
        <fullName evidence="5">Major facilitator superfamily (MFS) profile domain-containing protein</fullName>
    </recommendedName>
</protein>
<name>E4ZTV4_LEPMJ</name>
<dbReference type="InterPro" id="IPR036259">
    <property type="entry name" value="MFS_trans_sf"/>
</dbReference>
<sequence length="235" mass="26135">MSEKNCDSFKRLPSGSTTDTESCKMGEREGGAVAWFTVLGSILVYYASFGVMNSFGFFQNFYHTEFLHETPLSQIALIGTMQMALMNSLAVVSGALCDLYGVKVSICSGSPRLSLPLTQLVFVRWFWCRDNIGFDSAFFSSTEPILGRLYDARPVDGLNYSVWSSAGADSRRPTLQGETSSSHGACDDRFRSRWNRIPLDVREITAQCWLLKCLAPSFCEDWVSGGTCWKSIIRG</sequence>
<dbReference type="SUPFAM" id="SSF103473">
    <property type="entry name" value="MFS general substrate transporter"/>
    <property type="match status" value="1"/>
</dbReference>
<keyword evidence="2" id="KW-0472">Membrane</keyword>
<accession>E4ZTV4</accession>
<keyword evidence="4" id="KW-1185">Reference proteome</keyword>